<evidence type="ECO:0000256" key="9">
    <source>
        <dbReference type="SAM" id="Phobius"/>
    </source>
</evidence>
<evidence type="ECO:0000256" key="2">
    <source>
        <dbReference type="ARBA" id="ARBA00022448"/>
    </source>
</evidence>
<comment type="subcellular location">
    <subcellularLocation>
        <location evidence="8">Endomembrane system</location>
        <topology evidence="8">Single-pass type IV membrane protein</topology>
    </subcellularLocation>
    <subcellularLocation>
        <location evidence="1">Golgi apparatus membrane</location>
    </subcellularLocation>
</comment>
<evidence type="ECO:0000313" key="11">
    <source>
        <dbReference type="EMBL" id="KAK6341090.1"/>
    </source>
</evidence>
<proteinExistence type="predicted"/>
<gene>
    <name evidence="11" type="primary">BET1_1</name>
    <name evidence="11" type="ORF">TWF696_009395</name>
</gene>
<dbReference type="InterPro" id="IPR039899">
    <property type="entry name" value="BET1_SNARE"/>
</dbReference>
<keyword evidence="12" id="KW-1185">Reference proteome</keyword>
<dbReference type="AlphaFoldDB" id="A0AAV9UF19"/>
<dbReference type="EMBL" id="JAVHNQ010000008">
    <property type="protein sequence ID" value="KAK6341090.1"/>
    <property type="molecule type" value="Genomic_DNA"/>
</dbReference>
<dbReference type="SUPFAM" id="SSF58038">
    <property type="entry name" value="SNARE fusion complex"/>
    <property type="match status" value="1"/>
</dbReference>
<evidence type="ECO:0000256" key="1">
    <source>
        <dbReference type="ARBA" id="ARBA00004394"/>
    </source>
</evidence>
<keyword evidence="4" id="KW-0653">Protein transport</keyword>
<keyword evidence="5 9" id="KW-1133">Transmembrane helix</keyword>
<sequence>MLYQTTDLVSCRGQYSHAVLDELESQNDAAIEAMSAKVRMLKDVTTAIGAGVRDSTTMINSMNDTFENTRFKVRGTMTRMLRMAENTGIGWRIWLLFFFLVCIIFWYARFS</sequence>
<reference evidence="11 12" key="1">
    <citation type="submission" date="2019-10" db="EMBL/GenBank/DDBJ databases">
        <authorList>
            <person name="Palmer J.M."/>
        </authorList>
    </citation>
    <scope>NUCLEOTIDE SEQUENCE [LARGE SCALE GENOMIC DNA]</scope>
    <source>
        <strain evidence="11 12">TWF696</strain>
    </source>
</reference>
<evidence type="ECO:0000256" key="3">
    <source>
        <dbReference type="ARBA" id="ARBA00022692"/>
    </source>
</evidence>
<dbReference type="GO" id="GO:0015031">
    <property type="term" value="P:protein transport"/>
    <property type="evidence" value="ECO:0007669"/>
    <property type="project" value="UniProtKB-KW"/>
</dbReference>
<keyword evidence="6" id="KW-0333">Golgi apparatus</keyword>
<dbReference type="SMART" id="SM00397">
    <property type="entry name" value="t_SNARE"/>
    <property type="match status" value="1"/>
</dbReference>
<evidence type="ECO:0000259" key="10">
    <source>
        <dbReference type="PROSITE" id="PS50192"/>
    </source>
</evidence>
<dbReference type="FunFam" id="1.20.5.110:FF:000057">
    <property type="entry name" value="SNARE complex subunit (Bet1), putative"/>
    <property type="match status" value="1"/>
</dbReference>
<dbReference type="InterPro" id="IPR000727">
    <property type="entry name" value="T_SNARE_dom"/>
</dbReference>
<dbReference type="CDD" id="cd15853">
    <property type="entry name" value="SNARE_Bet1"/>
    <property type="match status" value="1"/>
</dbReference>
<evidence type="ECO:0000256" key="7">
    <source>
        <dbReference type="ARBA" id="ARBA00023136"/>
    </source>
</evidence>
<evidence type="ECO:0000256" key="8">
    <source>
        <dbReference type="ARBA" id="ARBA00046280"/>
    </source>
</evidence>
<dbReference type="PROSITE" id="PS50192">
    <property type="entry name" value="T_SNARE"/>
    <property type="match status" value="1"/>
</dbReference>
<organism evidence="11 12">
    <name type="scientific">Orbilia brochopaga</name>
    <dbReference type="NCBI Taxonomy" id="3140254"/>
    <lineage>
        <taxon>Eukaryota</taxon>
        <taxon>Fungi</taxon>
        <taxon>Dikarya</taxon>
        <taxon>Ascomycota</taxon>
        <taxon>Pezizomycotina</taxon>
        <taxon>Orbiliomycetes</taxon>
        <taxon>Orbiliales</taxon>
        <taxon>Orbiliaceae</taxon>
        <taxon>Orbilia</taxon>
    </lineage>
</organism>
<name>A0AAV9UF19_9PEZI</name>
<feature type="domain" description="T-SNARE coiled-coil homology" evidence="10">
    <location>
        <begin position="21"/>
        <end position="83"/>
    </location>
</feature>
<feature type="transmembrane region" description="Helical" evidence="9">
    <location>
        <begin position="89"/>
        <end position="108"/>
    </location>
</feature>
<evidence type="ECO:0000313" key="12">
    <source>
        <dbReference type="Proteomes" id="UP001375240"/>
    </source>
</evidence>
<dbReference type="Proteomes" id="UP001375240">
    <property type="component" value="Unassembled WGS sequence"/>
</dbReference>
<keyword evidence="7 9" id="KW-0472">Membrane</keyword>
<protein>
    <submittedName>
        <fullName evidence="11">Protein transport protein bet1, variant 2</fullName>
    </submittedName>
</protein>
<dbReference type="PANTHER" id="PTHR12791">
    <property type="entry name" value="GOLGI SNARE BET1-RELATED"/>
    <property type="match status" value="1"/>
</dbReference>
<evidence type="ECO:0000256" key="6">
    <source>
        <dbReference type="ARBA" id="ARBA00023034"/>
    </source>
</evidence>
<dbReference type="GO" id="GO:0000139">
    <property type="term" value="C:Golgi membrane"/>
    <property type="evidence" value="ECO:0007669"/>
    <property type="project" value="UniProtKB-SubCell"/>
</dbReference>
<comment type="caution">
    <text evidence="11">The sequence shown here is derived from an EMBL/GenBank/DDBJ whole genome shotgun (WGS) entry which is preliminary data.</text>
</comment>
<keyword evidence="2" id="KW-0813">Transport</keyword>
<evidence type="ECO:0000256" key="5">
    <source>
        <dbReference type="ARBA" id="ARBA00022989"/>
    </source>
</evidence>
<evidence type="ECO:0000256" key="4">
    <source>
        <dbReference type="ARBA" id="ARBA00022927"/>
    </source>
</evidence>
<accession>A0AAV9UF19</accession>
<dbReference type="Gene3D" id="1.20.5.110">
    <property type="match status" value="1"/>
</dbReference>
<keyword evidence="3 9" id="KW-0812">Transmembrane</keyword>